<dbReference type="InterPro" id="IPR036677">
    <property type="entry name" value="EutN_CcmL_sf"/>
</dbReference>
<dbReference type="GeneID" id="93410681"/>
<comment type="caution">
    <text evidence="4">The sequence shown here is derived from an EMBL/GenBank/DDBJ whole genome shotgun (WGS) entry which is preliminary data.</text>
</comment>
<evidence type="ECO:0000313" key="5">
    <source>
        <dbReference type="Proteomes" id="UP000069705"/>
    </source>
</evidence>
<evidence type="ECO:0000313" key="4">
    <source>
        <dbReference type="EMBL" id="GAS99897.1"/>
    </source>
</evidence>
<organism evidence="4 5">
    <name type="scientific">Mycolicibacterium fortuitum subsp. acetamidolyticum</name>
    <dbReference type="NCBI Taxonomy" id="144550"/>
    <lineage>
        <taxon>Bacteria</taxon>
        <taxon>Bacillati</taxon>
        <taxon>Actinomycetota</taxon>
        <taxon>Actinomycetes</taxon>
        <taxon>Mycobacteriales</taxon>
        <taxon>Mycobacteriaceae</taxon>
        <taxon>Mycolicibacterium</taxon>
    </lineage>
</organism>
<name>A0A100WKE2_MYCFO</name>
<dbReference type="CDD" id="cd01614">
    <property type="entry name" value="EutN_CcmL"/>
    <property type="match status" value="1"/>
</dbReference>
<evidence type="ECO:0000256" key="3">
    <source>
        <dbReference type="ARBA" id="ARBA00024446"/>
    </source>
</evidence>
<keyword evidence="2" id="KW-1282">Carboxysome</keyword>
<dbReference type="GO" id="GO:0031470">
    <property type="term" value="C:carboxysome"/>
    <property type="evidence" value="ECO:0007669"/>
    <property type="project" value="UniProtKB-SubCell"/>
</dbReference>
<protein>
    <submittedName>
        <fullName evidence="4">Ethanolamine utilization protein EutN/carboxysome structural protein CcmL</fullName>
    </submittedName>
</protein>
<dbReference type="InterPro" id="IPR004992">
    <property type="entry name" value="EutN_CcmL"/>
</dbReference>
<reference evidence="5" key="2">
    <citation type="submission" date="2016-02" db="EMBL/GenBank/DDBJ databases">
        <title>Draft genome sequence of five rapidly growing Mycobacterium species.</title>
        <authorList>
            <person name="Katahira K."/>
            <person name="Gotou Y."/>
            <person name="Iida K."/>
            <person name="Ogura Y."/>
            <person name="Hayashi T."/>
        </authorList>
    </citation>
    <scope>NUCLEOTIDE SEQUENCE [LARGE SCALE GENOMIC DNA]</scope>
    <source>
        <strain evidence="5">JCM6368</strain>
    </source>
</reference>
<evidence type="ECO:0000256" key="2">
    <source>
        <dbReference type="ARBA" id="ARBA00023669"/>
    </source>
</evidence>
<comment type="subcellular location">
    <subcellularLocation>
        <location evidence="1">Carboxysome</location>
    </subcellularLocation>
</comment>
<keyword evidence="3" id="KW-1283">Bacterial microcompartment</keyword>
<dbReference type="RefSeq" id="WP_003884949.1">
    <property type="nucleotide sequence ID" value="NZ_BCSZ01000002.1"/>
</dbReference>
<evidence type="ECO:0000256" key="1">
    <source>
        <dbReference type="ARBA" id="ARBA00023587"/>
    </source>
</evidence>
<sequence length="85" mass="8652">MLAATVTGNVWSTRRIDGIPAGAFLEVEIDGTGSKLIAFDVLGSGVGEHVLVAQGSVASSWFTGTPPPVDALIIGSIDVNSDTQP</sequence>
<reference evidence="4 5" key="1">
    <citation type="journal article" date="2016" name="Genome Announc.">
        <title>Draft Genome Sequences of Five Rapidly Growing Mycobacterium Species, M. thermoresistibile, M. fortuitum subsp. acetamidolyticum, M. canariasense, M. brisbanense, and M. novocastrense.</title>
        <authorList>
            <person name="Katahira K."/>
            <person name="Ogura Y."/>
            <person name="Gotoh Y."/>
            <person name="Hayashi T."/>
        </authorList>
    </citation>
    <scope>NUCLEOTIDE SEQUENCE [LARGE SCALE GENOMIC DNA]</scope>
    <source>
        <strain evidence="4 5">JCM6368</strain>
    </source>
</reference>
<proteinExistence type="predicted"/>
<accession>A0A100WKE2</accession>
<dbReference type="EMBL" id="BCSZ01000002">
    <property type="protein sequence ID" value="GAS99897.1"/>
    <property type="molecule type" value="Genomic_DNA"/>
</dbReference>
<dbReference type="PANTHER" id="PTHR36539">
    <property type="entry name" value="ETHANOLAMINE UTILIZATION PROTEIN EUTN"/>
    <property type="match status" value="1"/>
</dbReference>
<dbReference type="AlphaFoldDB" id="A0A100WKE2"/>
<dbReference type="SUPFAM" id="SSF159133">
    <property type="entry name" value="EutN/CcmL-like"/>
    <property type="match status" value="1"/>
</dbReference>
<dbReference type="Pfam" id="PF03319">
    <property type="entry name" value="EutN_CcmL"/>
    <property type="match status" value="1"/>
</dbReference>
<dbReference type="PROSITE" id="PS51932">
    <property type="entry name" value="BMV"/>
    <property type="match status" value="1"/>
</dbReference>
<dbReference type="Gene3D" id="2.40.50.220">
    <property type="entry name" value="EutN/Ccml"/>
    <property type="match status" value="1"/>
</dbReference>
<gene>
    <name evidence="4" type="ORF">RMCFA_0012</name>
</gene>
<dbReference type="Proteomes" id="UP000069705">
    <property type="component" value="Unassembled WGS sequence"/>
</dbReference>